<dbReference type="Proteomes" id="UP000183155">
    <property type="component" value="Unassembled WGS sequence"/>
</dbReference>
<feature type="domain" description="Fimbrial-type adhesion" evidence="2">
    <location>
        <begin position="35"/>
        <end position="167"/>
    </location>
</feature>
<feature type="signal peptide" evidence="1">
    <location>
        <begin position="1"/>
        <end position="30"/>
    </location>
</feature>
<feature type="chain" id="PRO_5045353315" evidence="1">
    <location>
        <begin position="31"/>
        <end position="168"/>
    </location>
</feature>
<comment type="caution">
    <text evidence="3">The sequence shown here is derived from an EMBL/GenBank/DDBJ whole genome shotgun (WGS) entry which is preliminary data.</text>
</comment>
<dbReference type="InterPro" id="IPR036937">
    <property type="entry name" value="Adhesion_dom_fimbrial_sf"/>
</dbReference>
<keyword evidence="4" id="KW-1185">Reference proteome</keyword>
<evidence type="ECO:0000313" key="4">
    <source>
        <dbReference type="Proteomes" id="UP000183155"/>
    </source>
</evidence>
<organism evidence="3 4">
    <name type="scientific">Pseudomonas taetrolens</name>
    <dbReference type="NCBI Taxonomy" id="47884"/>
    <lineage>
        <taxon>Bacteria</taxon>
        <taxon>Pseudomonadati</taxon>
        <taxon>Pseudomonadota</taxon>
        <taxon>Gammaproteobacteria</taxon>
        <taxon>Pseudomonadales</taxon>
        <taxon>Pseudomonadaceae</taxon>
        <taxon>Pseudomonas</taxon>
    </lineage>
</organism>
<evidence type="ECO:0000259" key="2">
    <source>
        <dbReference type="Pfam" id="PF00419"/>
    </source>
</evidence>
<dbReference type="SUPFAM" id="SSF49401">
    <property type="entry name" value="Bacterial adhesins"/>
    <property type="match status" value="1"/>
</dbReference>
<dbReference type="RefSeq" id="WP_048378476.1">
    <property type="nucleotide sequence ID" value="NZ_FNRS01000001.1"/>
</dbReference>
<name>A0A1H4Y7X0_PSETA</name>
<evidence type="ECO:0000313" key="3">
    <source>
        <dbReference type="EMBL" id="SED14102.1"/>
    </source>
</evidence>
<keyword evidence="1" id="KW-0732">Signal</keyword>
<dbReference type="EMBL" id="FNRS01000001">
    <property type="protein sequence ID" value="SED14102.1"/>
    <property type="molecule type" value="Genomic_DNA"/>
</dbReference>
<accession>A0A1H4Y7X0</accession>
<protein>
    <submittedName>
        <fullName evidence="3">Pilin (Type 1 fimbria component protein)</fullName>
    </submittedName>
</protein>
<dbReference type="InterPro" id="IPR008966">
    <property type="entry name" value="Adhesion_dom_sf"/>
</dbReference>
<evidence type="ECO:0000256" key="1">
    <source>
        <dbReference type="SAM" id="SignalP"/>
    </source>
</evidence>
<proteinExistence type="predicted"/>
<dbReference type="Gene3D" id="2.60.40.1090">
    <property type="entry name" value="Fimbrial-type adhesion domain"/>
    <property type="match status" value="1"/>
</dbReference>
<gene>
    <name evidence="3" type="ORF">SAMN04490203_3906</name>
</gene>
<dbReference type="Pfam" id="PF00419">
    <property type="entry name" value="Fimbrial"/>
    <property type="match status" value="1"/>
</dbReference>
<sequence>MTENKRMPTSGFGLLVAVCCLWGPSLDASADINLTLTGEVMAPPSCVINGGNTLNVPFGDNLVKERIDGVNYRLGVPYTVSCSNQPSNAMHLTLKGTGATFEPTALSTTNRDLGIRLYIDGVVWPINTAAAFSYPTLPFMEAVPVRRPRPRLDTGSFSATATLLVELQ</sequence>
<dbReference type="InterPro" id="IPR000259">
    <property type="entry name" value="Adhesion_dom_fimbrial"/>
</dbReference>
<reference evidence="3 4" key="1">
    <citation type="submission" date="2016-10" db="EMBL/GenBank/DDBJ databases">
        <authorList>
            <person name="Varghese N."/>
            <person name="Submissions S."/>
        </authorList>
    </citation>
    <scope>NUCLEOTIDE SEQUENCE [LARGE SCALE GENOMIC DNA]</scope>
    <source>
        <strain evidence="3 4">BS3652</strain>
    </source>
</reference>